<gene>
    <name evidence="1" type="ORF">DR864_24855</name>
</gene>
<dbReference type="KEGG" id="run:DR864_24855"/>
<evidence type="ECO:0000313" key="2">
    <source>
        <dbReference type="Proteomes" id="UP000251993"/>
    </source>
</evidence>
<dbReference type="RefSeq" id="WP_114069496.1">
    <property type="nucleotide sequence ID" value="NZ_CP030850.1"/>
</dbReference>
<dbReference type="Proteomes" id="UP000251993">
    <property type="component" value="Chromosome"/>
</dbReference>
<organism evidence="1 2">
    <name type="scientific">Runella rosea</name>
    <dbReference type="NCBI Taxonomy" id="2259595"/>
    <lineage>
        <taxon>Bacteria</taxon>
        <taxon>Pseudomonadati</taxon>
        <taxon>Bacteroidota</taxon>
        <taxon>Cytophagia</taxon>
        <taxon>Cytophagales</taxon>
        <taxon>Spirosomataceae</taxon>
        <taxon>Runella</taxon>
    </lineage>
</organism>
<evidence type="ECO:0000313" key="1">
    <source>
        <dbReference type="EMBL" id="AXE20734.1"/>
    </source>
</evidence>
<keyword evidence="2" id="KW-1185">Reference proteome</keyword>
<dbReference type="AlphaFoldDB" id="A0A344TQ13"/>
<dbReference type="EMBL" id="CP030850">
    <property type="protein sequence ID" value="AXE20734.1"/>
    <property type="molecule type" value="Genomic_DNA"/>
</dbReference>
<protein>
    <recommendedName>
        <fullName evidence="3">DUF429 domain-containing protein</fullName>
    </recommendedName>
</protein>
<sequence length="203" mass="23141">MLSTFAGIDYGSKTSGNTVICHHDDQVIHFYEADKKDADLFIIDWITKCQAAQNRPMLTTVFLDAPLSLPAVYQSIVGFSNYHYRQCDVALKAMSPMFLGGLTARAMELKQRLQEKMNVETHEVYPKALAQTLLSDHYHKRLTTNEMEALCRILSKVIPELCLAEYPKTQHQFDALLAWVSGYRFLNQQHLIFGDIQEGIIIV</sequence>
<reference evidence="1 2" key="1">
    <citation type="submission" date="2018-07" db="EMBL/GenBank/DDBJ databases">
        <title>Genome sequencing of Runella.</title>
        <authorList>
            <person name="Baek M.-G."/>
            <person name="Yi H."/>
        </authorList>
    </citation>
    <scope>NUCLEOTIDE SEQUENCE [LARGE SCALE GENOMIC DNA]</scope>
    <source>
        <strain evidence="1 2">HYN0085</strain>
    </source>
</reference>
<dbReference type="OrthoDB" id="1467158at2"/>
<name>A0A344TQ13_9BACT</name>
<accession>A0A344TQ13</accession>
<evidence type="ECO:0008006" key="3">
    <source>
        <dbReference type="Google" id="ProtNLM"/>
    </source>
</evidence>
<proteinExistence type="predicted"/>